<evidence type="ECO:0000313" key="2">
    <source>
        <dbReference type="EMBL" id="TVZ61564.1"/>
    </source>
</evidence>
<accession>A0A542CS11</accession>
<protein>
    <recommendedName>
        <fullName evidence="1">DUF6884 domain-containing protein</fullName>
    </recommendedName>
</protein>
<dbReference type="EMBL" id="VISQ01000002">
    <property type="protein sequence ID" value="TVZ61564.1"/>
    <property type="molecule type" value="Genomic_DNA"/>
</dbReference>
<dbReference type="InterPro" id="IPR049251">
    <property type="entry name" value="DUF6884"/>
</dbReference>
<gene>
    <name evidence="2" type="ORF">FHU10_5259</name>
</gene>
<reference evidence="2" key="1">
    <citation type="submission" date="2019-06" db="EMBL/GenBank/DDBJ databases">
        <authorList>
            <person name="Deangelis K."/>
            <person name="Huntemann M."/>
            <person name="Clum A."/>
            <person name="Pillay M."/>
            <person name="Palaniappan K."/>
            <person name="Varghese N."/>
            <person name="Mikhailova N."/>
            <person name="Stamatis D."/>
            <person name="Reddy T."/>
            <person name="Daum C."/>
            <person name="Shapiro N."/>
            <person name="Ivanova N."/>
            <person name="Kyrpides N."/>
            <person name="Woyke T."/>
        </authorList>
    </citation>
    <scope>NUCLEOTIDE SEQUENCE [LARGE SCALE GENOMIC DNA]</scope>
    <source>
        <strain evidence="2">128R</strain>
    </source>
</reference>
<proteinExistence type="predicted"/>
<comment type="caution">
    <text evidence="2">The sequence shown here is derived from an EMBL/GenBank/DDBJ whole genome shotgun (WGS) entry which is preliminary data.</text>
</comment>
<evidence type="ECO:0000259" key="1">
    <source>
        <dbReference type="Pfam" id="PF21818"/>
    </source>
</evidence>
<reference evidence="2" key="2">
    <citation type="submission" date="2019-08" db="EMBL/GenBank/DDBJ databases">
        <title>Investigation of anaerobic lignin degradation for improved lignocellulosic biofuels.</title>
        <authorList>
            <person name="Deangelis K.PhD."/>
        </authorList>
    </citation>
    <scope>NUCLEOTIDE SEQUENCE [LARGE SCALE GENOMIC DNA]</scope>
    <source>
        <strain evidence="2">128R</strain>
    </source>
</reference>
<feature type="domain" description="DUF6884" evidence="1">
    <location>
        <begin position="58"/>
        <end position="164"/>
    </location>
</feature>
<name>A0A542CS11_SERFO</name>
<organism evidence="2">
    <name type="scientific">Serratia fonticola</name>
    <dbReference type="NCBI Taxonomy" id="47917"/>
    <lineage>
        <taxon>Bacteria</taxon>
        <taxon>Pseudomonadati</taxon>
        <taxon>Pseudomonadota</taxon>
        <taxon>Gammaproteobacteria</taxon>
        <taxon>Enterobacterales</taxon>
        <taxon>Yersiniaceae</taxon>
        <taxon>Serratia</taxon>
    </lineage>
</organism>
<sequence>MSRSMRKIFPSGNVHLIVTCTRRKTVAAGKTVFPDERDAGRAYGVWLERLAQARSESPPMTAGELYSGQHWNRAFAAAARTGVELWIISAGLGFLHATDPVVPYEATFADMPFSHREIWEHLTARPPTDRCYTSLASLMRERPADRFVVAASPLYLRAVESDLHAGREALCSPEHLQIITSKGYQGSLKKNVRYTRANMMKGLNTNMTGLNISYALQSIEGVDDGLRYTC</sequence>
<dbReference type="Pfam" id="PF21818">
    <property type="entry name" value="DUF6884"/>
    <property type="match status" value="1"/>
</dbReference>
<dbReference type="AlphaFoldDB" id="A0A542CS11"/>